<name>A0AB34KHS3_9PEZI</name>
<feature type="compositionally biased region" description="Polar residues" evidence="4">
    <location>
        <begin position="787"/>
        <end position="799"/>
    </location>
</feature>
<dbReference type="RefSeq" id="XP_069227416.1">
    <property type="nucleotide sequence ID" value="XM_069375380.1"/>
</dbReference>
<feature type="compositionally biased region" description="Polar residues" evidence="4">
    <location>
        <begin position="629"/>
        <end position="641"/>
    </location>
</feature>
<evidence type="ECO:0008006" key="7">
    <source>
        <dbReference type="Google" id="ProtNLM"/>
    </source>
</evidence>
<dbReference type="Proteomes" id="UP000803884">
    <property type="component" value="Unassembled WGS sequence"/>
</dbReference>
<organism evidence="5 6">
    <name type="scientific">Cladosporium halotolerans</name>
    <dbReference type="NCBI Taxonomy" id="1052096"/>
    <lineage>
        <taxon>Eukaryota</taxon>
        <taxon>Fungi</taxon>
        <taxon>Dikarya</taxon>
        <taxon>Ascomycota</taxon>
        <taxon>Pezizomycotina</taxon>
        <taxon>Dothideomycetes</taxon>
        <taxon>Dothideomycetidae</taxon>
        <taxon>Cladosporiales</taxon>
        <taxon>Cladosporiaceae</taxon>
        <taxon>Cladosporium</taxon>
    </lineage>
</organism>
<dbReference type="Pfam" id="PF00400">
    <property type="entry name" value="WD40"/>
    <property type="match status" value="5"/>
</dbReference>
<feature type="repeat" description="WD" evidence="3">
    <location>
        <begin position="390"/>
        <end position="432"/>
    </location>
</feature>
<evidence type="ECO:0000256" key="2">
    <source>
        <dbReference type="ARBA" id="ARBA00022737"/>
    </source>
</evidence>
<feature type="compositionally biased region" description="Low complexity" evidence="4">
    <location>
        <begin position="20"/>
        <end position="29"/>
    </location>
</feature>
<dbReference type="AlphaFoldDB" id="A0AB34KHS3"/>
<protein>
    <recommendedName>
        <fullName evidence="7">WD40 repeat-like protein</fullName>
    </recommendedName>
</protein>
<dbReference type="InterPro" id="IPR001680">
    <property type="entry name" value="WD40_rpt"/>
</dbReference>
<reference evidence="5 6" key="1">
    <citation type="journal article" date="2020" name="Microbiol. Resour. Announc.">
        <title>Draft Genome Sequence of a Cladosporium Species Isolated from the Mesophotic Ascidian Didemnum maculosum.</title>
        <authorList>
            <person name="Gioti A."/>
            <person name="Siaperas R."/>
            <person name="Nikolaivits E."/>
            <person name="Le Goff G."/>
            <person name="Ouazzani J."/>
            <person name="Kotoulas G."/>
            <person name="Topakas E."/>
        </authorList>
    </citation>
    <scope>NUCLEOTIDE SEQUENCE [LARGE SCALE GENOMIC DNA]</scope>
    <source>
        <strain evidence="5 6">TM138-S3</strain>
    </source>
</reference>
<dbReference type="GeneID" id="96008218"/>
<dbReference type="InterPro" id="IPR040324">
    <property type="entry name" value="WDR44/Dgr2"/>
</dbReference>
<evidence type="ECO:0000256" key="1">
    <source>
        <dbReference type="ARBA" id="ARBA00022574"/>
    </source>
</evidence>
<dbReference type="PROSITE" id="PS50082">
    <property type="entry name" value="WD_REPEATS_2"/>
    <property type="match status" value="3"/>
</dbReference>
<comment type="caution">
    <text evidence="5">The sequence shown here is derived from an EMBL/GenBank/DDBJ whole genome shotgun (WGS) entry which is preliminary data.</text>
</comment>
<dbReference type="SUPFAM" id="SSF50978">
    <property type="entry name" value="WD40 repeat-like"/>
    <property type="match status" value="1"/>
</dbReference>
<dbReference type="PANTHER" id="PTHR14221:SF0">
    <property type="entry name" value="WD REPEAT-CONTAINING PROTEIN 44"/>
    <property type="match status" value="1"/>
</dbReference>
<feature type="region of interest" description="Disordered" evidence="4">
    <location>
        <begin position="877"/>
        <end position="897"/>
    </location>
</feature>
<dbReference type="PANTHER" id="PTHR14221">
    <property type="entry name" value="WD REPEAT DOMAIN 44"/>
    <property type="match status" value="1"/>
</dbReference>
<feature type="compositionally biased region" description="Basic and acidic residues" evidence="4">
    <location>
        <begin position="619"/>
        <end position="628"/>
    </location>
</feature>
<feature type="repeat" description="WD" evidence="3">
    <location>
        <begin position="277"/>
        <end position="318"/>
    </location>
</feature>
<dbReference type="SMART" id="SM00320">
    <property type="entry name" value="WD40"/>
    <property type="match status" value="7"/>
</dbReference>
<keyword evidence="1 3" id="KW-0853">WD repeat</keyword>
<proteinExistence type="predicted"/>
<feature type="region of interest" description="Disordered" evidence="4">
    <location>
        <begin position="618"/>
        <end position="652"/>
    </location>
</feature>
<feature type="repeat" description="WD" evidence="3">
    <location>
        <begin position="350"/>
        <end position="390"/>
    </location>
</feature>
<dbReference type="InterPro" id="IPR015943">
    <property type="entry name" value="WD40/YVTN_repeat-like_dom_sf"/>
</dbReference>
<gene>
    <name evidence="5" type="ORF">WHR41_06775</name>
</gene>
<dbReference type="EMBL" id="JAAQHG020000027">
    <property type="protein sequence ID" value="KAL1584310.1"/>
    <property type="molecule type" value="Genomic_DNA"/>
</dbReference>
<keyword evidence="2" id="KW-0677">Repeat</keyword>
<feature type="compositionally biased region" description="Polar residues" evidence="4">
    <location>
        <begin position="77"/>
        <end position="87"/>
    </location>
</feature>
<dbReference type="InterPro" id="IPR036322">
    <property type="entry name" value="WD40_repeat_dom_sf"/>
</dbReference>
<evidence type="ECO:0000256" key="4">
    <source>
        <dbReference type="SAM" id="MobiDB-lite"/>
    </source>
</evidence>
<evidence type="ECO:0000313" key="5">
    <source>
        <dbReference type="EMBL" id="KAL1584310.1"/>
    </source>
</evidence>
<sequence>MADALPAFTLTDPYNKHSEMSAPMSPASPVKRVDSNTSFEFDRPAARPGTASSVGDGTGRPDTPSSSRPSPGRLRKTLSNTNSSPSRGASPARDAGLRQDVRSPIDPLSQQILARTTGTPLHQPQSHVLRPTTSGSTTIHAAESNQHAAPPVQAPLQRSDTGDGARKELKKSVKAVTFLGRLMGGNKKKATDQAVVDDDDVEPRPEGTEAHVFAQPLDNVDFNPRHPQPPAYIKVRSKFKAKRDFDRLFLAQELLCGVRRRMVRTESNKLRRKSSAAIDSSDTVWAMEFSKDGKYLAAAGADMVVRVWQVLSSPEDRQKAETPSSASFGENGPAERLNAPVFHPQPVREWSGHGSTILDLSWSKNNFLLSSSMDKTVRLWHISRKECLCTFKHNDFVPSISFHPKDDRFFLAGSLDAKLRLWSIPDKSVAFTAQAPDMITAVGFTPDGKYAMAGCLDGQCLFYETDGLKYQTQIHVRSAKGPNARGSKITAIQSYHGASGDVKLLITSNDSRVRLYNFRDKSLELKFKGVQNNSSQIRATLSDDGRYVVCGSEDRKAFIWSLAGIGNDAHDKQPVENFEAHDSPTTVACFAPAKTRHLLGKSEDPVYDLCNPPTLNRLIQRERTESRASSRPPTENGSFAQHSLGGRSSLDRSRESILNSSKAIHRDGGIIVTADYTGTIKVFRQDCAWAKRKGEEWDRASIFGKRGTSSRTNSIAGASIATKASQRSLHDGRTSAASHVAPSDRILSWRQGIASTPNINSNDGAQQSKTTSRSISPHKSLERTSSRPDSNLRSNAPTMTTQAEEESASSTAPTSLDVAEGHSNTDEAGVISLKADIEHRQAAGDDMALDAAGHSDYFWNPARFREPLERQRQLRAEREQLDAPRRPSRASLVSKLSIERSDVSDDDVFGDAEEEGPEKRMTCRRCGGLGFSARRGAEGVRLVCQKCGLHLKQDRG</sequence>
<feature type="compositionally biased region" description="Polar residues" evidence="4">
    <location>
        <begin position="117"/>
        <end position="147"/>
    </location>
</feature>
<dbReference type="PROSITE" id="PS50294">
    <property type="entry name" value="WD_REPEATS_REGION"/>
    <property type="match status" value="3"/>
</dbReference>
<accession>A0AB34KHS3</accession>
<evidence type="ECO:0000256" key="3">
    <source>
        <dbReference type="PROSITE-ProRule" id="PRU00221"/>
    </source>
</evidence>
<dbReference type="Gene3D" id="2.130.10.10">
    <property type="entry name" value="YVTN repeat-like/Quinoprotein amine dehydrogenase"/>
    <property type="match status" value="1"/>
</dbReference>
<feature type="region of interest" description="Disordered" evidence="4">
    <location>
        <begin position="117"/>
        <end position="167"/>
    </location>
</feature>
<feature type="compositionally biased region" description="Low complexity" evidence="4">
    <location>
        <begin position="60"/>
        <end position="72"/>
    </location>
</feature>
<feature type="compositionally biased region" description="Polar residues" evidence="4">
    <location>
        <begin position="753"/>
        <end position="777"/>
    </location>
</feature>
<keyword evidence="6" id="KW-1185">Reference proteome</keyword>
<evidence type="ECO:0000313" key="6">
    <source>
        <dbReference type="Proteomes" id="UP000803884"/>
    </source>
</evidence>
<feature type="region of interest" description="Disordered" evidence="4">
    <location>
        <begin position="721"/>
        <end position="822"/>
    </location>
</feature>
<feature type="region of interest" description="Disordered" evidence="4">
    <location>
        <begin position="1"/>
        <end position="98"/>
    </location>
</feature>